<organism evidence="1 2">
    <name type="scientific">Eumeta variegata</name>
    <name type="common">Bagworm moth</name>
    <name type="synonym">Eumeta japonica</name>
    <dbReference type="NCBI Taxonomy" id="151549"/>
    <lineage>
        <taxon>Eukaryota</taxon>
        <taxon>Metazoa</taxon>
        <taxon>Ecdysozoa</taxon>
        <taxon>Arthropoda</taxon>
        <taxon>Hexapoda</taxon>
        <taxon>Insecta</taxon>
        <taxon>Pterygota</taxon>
        <taxon>Neoptera</taxon>
        <taxon>Endopterygota</taxon>
        <taxon>Lepidoptera</taxon>
        <taxon>Glossata</taxon>
        <taxon>Ditrysia</taxon>
        <taxon>Tineoidea</taxon>
        <taxon>Psychidae</taxon>
        <taxon>Oiketicinae</taxon>
        <taxon>Eumeta</taxon>
    </lineage>
</organism>
<name>A0A4C1TR52_EUMVA</name>
<sequence length="124" mass="13660">MNSSANTAVVTLCRRRVLPSSNRTFLTHSAPPLLRGQQRIYYLFLLFETVLIPTDPSTALHTIPDTAPDFYFKLYGLGILRGKQADEASQKWSIPPIDVPTPRGGLQCVAGLLLLPIGHLMEGD</sequence>
<dbReference type="Proteomes" id="UP000299102">
    <property type="component" value="Unassembled WGS sequence"/>
</dbReference>
<proteinExistence type="predicted"/>
<evidence type="ECO:0000313" key="2">
    <source>
        <dbReference type="Proteomes" id="UP000299102"/>
    </source>
</evidence>
<reference evidence="1 2" key="1">
    <citation type="journal article" date="2019" name="Commun. Biol.">
        <title>The bagworm genome reveals a unique fibroin gene that provides high tensile strength.</title>
        <authorList>
            <person name="Kono N."/>
            <person name="Nakamura H."/>
            <person name="Ohtoshi R."/>
            <person name="Tomita M."/>
            <person name="Numata K."/>
            <person name="Arakawa K."/>
        </authorList>
    </citation>
    <scope>NUCLEOTIDE SEQUENCE [LARGE SCALE GENOMIC DNA]</scope>
</reference>
<gene>
    <name evidence="1" type="ORF">EVAR_10045_1</name>
</gene>
<dbReference type="AlphaFoldDB" id="A0A4C1TR52"/>
<evidence type="ECO:0000313" key="1">
    <source>
        <dbReference type="EMBL" id="GBP16472.1"/>
    </source>
</evidence>
<dbReference type="EMBL" id="BGZK01000079">
    <property type="protein sequence ID" value="GBP16472.1"/>
    <property type="molecule type" value="Genomic_DNA"/>
</dbReference>
<accession>A0A4C1TR52</accession>
<comment type="caution">
    <text evidence="1">The sequence shown here is derived from an EMBL/GenBank/DDBJ whole genome shotgun (WGS) entry which is preliminary data.</text>
</comment>
<keyword evidence="2" id="KW-1185">Reference proteome</keyword>
<protein>
    <submittedName>
        <fullName evidence="1">Uncharacterized protein</fullName>
    </submittedName>
</protein>